<reference evidence="1 2" key="1">
    <citation type="submission" date="2024-04" db="EMBL/GenBank/DDBJ databases">
        <authorList>
            <person name="Fracassetti M."/>
        </authorList>
    </citation>
    <scope>NUCLEOTIDE SEQUENCE [LARGE SCALE GENOMIC DNA]</scope>
</reference>
<gene>
    <name evidence="1" type="ORF">LTRI10_LOCUS19235</name>
</gene>
<name>A0AAV2DVP6_9ROSI</name>
<protein>
    <submittedName>
        <fullName evidence="1">Uncharacterized protein</fullName>
    </submittedName>
</protein>
<dbReference type="Proteomes" id="UP001497516">
    <property type="component" value="Chromosome 3"/>
</dbReference>
<keyword evidence="2" id="KW-1185">Reference proteome</keyword>
<proteinExistence type="predicted"/>
<dbReference type="AlphaFoldDB" id="A0AAV2DVP6"/>
<evidence type="ECO:0000313" key="1">
    <source>
        <dbReference type="EMBL" id="CAL1377597.1"/>
    </source>
</evidence>
<evidence type="ECO:0000313" key="2">
    <source>
        <dbReference type="Proteomes" id="UP001497516"/>
    </source>
</evidence>
<dbReference type="EMBL" id="OZ034816">
    <property type="protein sequence ID" value="CAL1377597.1"/>
    <property type="molecule type" value="Genomic_DNA"/>
</dbReference>
<sequence>MNGSLFSIRVGRVSAEPKAFKASWAVGSICVAATGSRTSLYWLAARSWKTVMSGRVCYANRTGEADRELELPLPTLSTRGSSNHGGFFLSASMRGSIRTTLAGLGLASVPAFFLLPPPVPRAGAGRSSTLIIDATVL</sequence>
<accession>A0AAV2DVP6</accession>
<organism evidence="1 2">
    <name type="scientific">Linum trigynum</name>
    <dbReference type="NCBI Taxonomy" id="586398"/>
    <lineage>
        <taxon>Eukaryota</taxon>
        <taxon>Viridiplantae</taxon>
        <taxon>Streptophyta</taxon>
        <taxon>Embryophyta</taxon>
        <taxon>Tracheophyta</taxon>
        <taxon>Spermatophyta</taxon>
        <taxon>Magnoliopsida</taxon>
        <taxon>eudicotyledons</taxon>
        <taxon>Gunneridae</taxon>
        <taxon>Pentapetalae</taxon>
        <taxon>rosids</taxon>
        <taxon>fabids</taxon>
        <taxon>Malpighiales</taxon>
        <taxon>Linaceae</taxon>
        <taxon>Linum</taxon>
    </lineage>
</organism>